<feature type="compositionally biased region" description="Low complexity" evidence="5">
    <location>
        <begin position="35"/>
        <end position="47"/>
    </location>
</feature>
<protein>
    <recommendedName>
        <fullName evidence="8">Phosphatase and actin regulator</fullName>
    </recommendedName>
</protein>
<dbReference type="RefSeq" id="XP_014151544.1">
    <property type="nucleotide sequence ID" value="XM_014296069.1"/>
</dbReference>
<comment type="similarity">
    <text evidence="1">Belongs to the phosphatase and actin regulator family.</text>
</comment>
<dbReference type="PANTHER" id="PTHR12751">
    <property type="entry name" value="PHOSPHATASE AND ACTIN REGULATOR PHACTR"/>
    <property type="match status" value="1"/>
</dbReference>
<accession>A0A0L0FLI8</accession>
<evidence type="ECO:0008006" key="8">
    <source>
        <dbReference type="Google" id="ProtNLM"/>
    </source>
</evidence>
<dbReference type="PROSITE" id="PS51073">
    <property type="entry name" value="RPEL"/>
    <property type="match status" value="1"/>
</dbReference>
<evidence type="ECO:0000313" key="7">
    <source>
        <dbReference type="Proteomes" id="UP000054560"/>
    </source>
</evidence>
<dbReference type="PANTHER" id="PTHR12751:SF18">
    <property type="entry name" value="PHOSPHATASE AND ACTIN REGULATOR 1"/>
    <property type="match status" value="1"/>
</dbReference>
<evidence type="ECO:0000313" key="6">
    <source>
        <dbReference type="EMBL" id="KNC77642.1"/>
    </source>
</evidence>
<feature type="compositionally biased region" description="Basic and acidic residues" evidence="5">
    <location>
        <begin position="1"/>
        <end position="10"/>
    </location>
</feature>
<name>A0A0L0FLI8_9EUKA</name>
<dbReference type="eggNOG" id="KOG4339">
    <property type="taxonomic scope" value="Eukaryota"/>
</dbReference>
<feature type="non-terminal residue" evidence="6">
    <location>
        <position position="1"/>
    </location>
</feature>
<gene>
    <name evidence="6" type="ORF">SARC_09904</name>
</gene>
<dbReference type="EMBL" id="KQ242673">
    <property type="protein sequence ID" value="KNC77642.1"/>
    <property type="molecule type" value="Genomic_DNA"/>
</dbReference>
<sequence>SPALKRHDTPSRSQSGSGLMNAQSPKPTTNDGDSVTDTGIRTVDTTTPNADRRARTLSNHMVTRPSPTDLKLRGILKVGSKMNLEAETLSEISKRLSIKLSERPQRHELIERRILFNESVTVARTYTAADYNRTAEKPWTKLTVGDKEAIKAELNQFKATEMEVHSASARYTRFHC</sequence>
<proteinExistence type="inferred from homology"/>
<keyword evidence="7" id="KW-1185">Reference proteome</keyword>
<feature type="repeat" description="RPEL" evidence="4">
    <location>
        <begin position="94"/>
        <end position="119"/>
    </location>
</feature>
<evidence type="ECO:0000256" key="3">
    <source>
        <dbReference type="ARBA" id="ARBA00023203"/>
    </source>
</evidence>
<dbReference type="GeneID" id="25910408"/>
<evidence type="ECO:0000256" key="2">
    <source>
        <dbReference type="ARBA" id="ARBA00022737"/>
    </source>
</evidence>
<dbReference type="STRING" id="667725.A0A0L0FLI8"/>
<dbReference type="Gene3D" id="6.10.140.2130">
    <property type="match status" value="1"/>
</dbReference>
<keyword evidence="3" id="KW-0009">Actin-binding</keyword>
<evidence type="ECO:0000256" key="1">
    <source>
        <dbReference type="ARBA" id="ARBA00009795"/>
    </source>
</evidence>
<feature type="compositionally biased region" description="Polar residues" evidence="5">
    <location>
        <begin position="11"/>
        <end position="33"/>
    </location>
</feature>
<dbReference type="GO" id="GO:0003779">
    <property type="term" value="F:actin binding"/>
    <property type="evidence" value="ECO:0007669"/>
    <property type="project" value="UniProtKB-KW"/>
</dbReference>
<organism evidence="6 7">
    <name type="scientific">Sphaeroforma arctica JP610</name>
    <dbReference type="NCBI Taxonomy" id="667725"/>
    <lineage>
        <taxon>Eukaryota</taxon>
        <taxon>Ichthyosporea</taxon>
        <taxon>Ichthyophonida</taxon>
        <taxon>Sphaeroforma</taxon>
    </lineage>
</organism>
<dbReference type="InterPro" id="IPR004018">
    <property type="entry name" value="RPEL_repeat"/>
</dbReference>
<feature type="region of interest" description="Disordered" evidence="5">
    <location>
        <begin position="1"/>
        <end position="47"/>
    </location>
</feature>
<evidence type="ECO:0000256" key="4">
    <source>
        <dbReference type="PROSITE-ProRule" id="PRU00401"/>
    </source>
</evidence>
<evidence type="ECO:0000256" key="5">
    <source>
        <dbReference type="SAM" id="MobiDB-lite"/>
    </source>
</evidence>
<dbReference type="SMART" id="SM00707">
    <property type="entry name" value="RPEL"/>
    <property type="match status" value="2"/>
</dbReference>
<dbReference type="AlphaFoldDB" id="A0A0L0FLI8"/>
<reference evidence="6 7" key="1">
    <citation type="submission" date="2011-02" db="EMBL/GenBank/DDBJ databases">
        <title>The Genome Sequence of Sphaeroforma arctica JP610.</title>
        <authorList>
            <consortium name="The Broad Institute Genome Sequencing Platform"/>
            <person name="Russ C."/>
            <person name="Cuomo C."/>
            <person name="Young S.K."/>
            <person name="Zeng Q."/>
            <person name="Gargeya S."/>
            <person name="Alvarado L."/>
            <person name="Berlin A."/>
            <person name="Chapman S.B."/>
            <person name="Chen Z."/>
            <person name="Freedman E."/>
            <person name="Gellesch M."/>
            <person name="Goldberg J."/>
            <person name="Griggs A."/>
            <person name="Gujja S."/>
            <person name="Heilman E."/>
            <person name="Heiman D."/>
            <person name="Howarth C."/>
            <person name="Mehta T."/>
            <person name="Neiman D."/>
            <person name="Pearson M."/>
            <person name="Roberts A."/>
            <person name="Saif S."/>
            <person name="Shea T."/>
            <person name="Shenoy N."/>
            <person name="Sisk P."/>
            <person name="Stolte C."/>
            <person name="Sykes S."/>
            <person name="White J."/>
            <person name="Yandava C."/>
            <person name="Burger G."/>
            <person name="Gray M.W."/>
            <person name="Holland P.W.H."/>
            <person name="King N."/>
            <person name="Lang F.B.F."/>
            <person name="Roger A.J."/>
            <person name="Ruiz-Trillo I."/>
            <person name="Haas B."/>
            <person name="Nusbaum C."/>
            <person name="Birren B."/>
        </authorList>
    </citation>
    <scope>NUCLEOTIDE SEQUENCE [LARGE SCALE GENOMIC DNA]</scope>
    <source>
        <strain evidence="6 7">JP610</strain>
    </source>
</reference>
<dbReference type="OrthoDB" id="5563016at2759"/>
<dbReference type="GO" id="GO:0030036">
    <property type="term" value="P:actin cytoskeleton organization"/>
    <property type="evidence" value="ECO:0007669"/>
    <property type="project" value="TreeGrafter"/>
</dbReference>
<keyword evidence="2" id="KW-0677">Repeat</keyword>
<dbReference type="Proteomes" id="UP000054560">
    <property type="component" value="Unassembled WGS sequence"/>
</dbReference>